<reference evidence="2 3" key="1">
    <citation type="submission" date="2020-09" db="EMBL/GenBank/DDBJ databases">
        <title>De no assembly of potato wild relative species, Solanum commersonii.</title>
        <authorList>
            <person name="Cho K."/>
        </authorList>
    </citation>
    <scope>NUCLEOTIDE SEQUENCE [LARGE SCALE GENOMIC DNA]</scope>
    <source>
        <strain evidence="2">LZ3.2</strain>
        <tissue evidence="2">Leaf</tissue>
    </source>
</reference>
<keyword evidence="1" id="KW-1133">Transmembrane helix</keyword>
<keyword evidence="1" id="KW-0472">Membrane</keyword>
<gene>
    <name evidence="2" type="ORF">H5410_006444</name>
</gene>
<dbReference type="AlphaFoldDB" id="A0A9J6AAH3"/>
<keyword evidence="1" id="KW-0812">Transmembrane</keyword>
<evidence type="ECO:0000313" key="2">
    <source>
        <dbReference type="EMBL" id="KAG5621226.1"/>
    </source>
</evidence>
<comment type="caution">
    <text evidence="2">The sequence shown here is derived from an EMBL/GenBank/DDBJ whole genome shotgun (WGS) entry which is preliminary data.</text>
</comment>
<sequence length="76" mass="8363">MHSTSLFCINKEPCPKNYLILLICFCSALGICMFVVLPFHGFSGEEKVIPINTQTVENAGHRLTLSLSCSNECKLG</sequence>
<evidence type="ECO:0000313" key="3">
    <source>
        <dbReference type="Proteomes" id="UP000824120"/>
    </source>
</evidence>
<protein>
    <submittedName>
        <fullName evidence="2">Uncharacterized protein</fullName>
    </submittedName>
</protein>
<feature type="transmembrane region" description="Helical" evidence="1">
    <location>
        <begin position="20"/>
        <end position="39"/>
    </location>
</feature>
<dbReference type="Proteomes" id="UP000824120">
    <property type="component" value="Chromosome 2"/>
</dbReference>
<organism evidence="2 3">
    <name type="scientific">Solanum commersonii</name>
    <name type="common">Commerson's wild potato</name>
    <name type="synonym">Commerson's nightshade</name>
    <dbReference type="NCBI Taxonomy" id="4109"/>
    <lineage>
        <taxon>Eukaryota</taxon>
        <taxon>Viridiplantae</taxon>
        <taxon>Streptophyta</taxon>
        <taxon>Embryophyta</taxon>
        <taxon>Tracheophyta</taxon>
        <taxon>Spermatophyta</taxon>
        <taxon>Magnoliopsida</taxon>
        <taxon>eudicotyledons</taxon>
        <taxon>Gunneridae</taxon>
        <taxon>Pentapetalae</taxon>
        <taxon>asterids</taxon>
        <taxon>lamiids</taxon>
        <taxon>Solanales</taxon>
        <taxon>Solanaceae</taxon>
        <taxon>Solanoideae</taxon>
        <taxon>Solaneae</taxon>
        <taxon>Solanum</taxon>
    </lineage>
</organism>
<evidence type="ECO:0000256" key="1">
    <source>
        <dbReference type="SAM" id="Phobius"/>
    </source>
</evidence>
<proteinExistence type="predicted"/>
<keyword evidence="3" id="KW-1185">Reference proteome</keyword>
<accession>A0A9J6AAH3</accession>
<dbReference type="EMBL" id="JACXVP010000002">
    <property type="protein sequence ID" value="KAG5621226.1"/>
    <property type="molecule type" value="Genomic_DNA"/>
</dbReference>
<name>A0A9J6AAH3_SOLCO</name>